<dbReference type="RefSeq" id="XP_046012105.1">
    <property type="nucleotide sequence ID" value="XM_046161050.1"/>
</dbReference>
<evidence type="ECO:0000313" key="2">
    <source>
        <dbReference type="EMBL" id="KAH7029817.1"/>
    </source>
</evidence>
<dbReference type="OrthoDB" id="3486565at2759"/>
<organism evidence="2 3">
    <name type="scientific">Microdochium trichocladiopsis</name>
    <dbReference type="NCBI Taxonomy" id="1682393"/>
    <lineage>
        <taxon>Eukaryota</taxon>
        <taxon>Fungi</taxon>
        <taxon>Dikarya</taxon>
        <taxon>Ascomycota</taxon>
        <taxon>Pezizomycotina</taxon>
        <taxon>Sordariomycetes</taxon>
        <taxon>Xylariomycetidae</taxon>
        <taxon>Xylariales</taxon>
        <taxon>Microdochiaceae</taxon>
        <taxon>Microdochium</taxon>
    </lineage>
</organism>
<dbReference type="GeneID" id="70190596"/>
<name>A0A9P9BQ18_9PEZI</name>
<dbReference type="PANTHER" id="PTHR33112">
    <property type="entry name" value="DOMAIN PROTEIN, PUTATIVE-RELATED"/>
    <property type="match status" value="1"/>
</dbReference>
<feature type="domain" description="Heterokaryon incompatibility" evidence="1">
    <location>
        <begin position="21"/>
        <end position="88"/>
    </location>
</feature>
<dbReference type="EMBL" id="JAGTJQ010000006">
    <property type="protein sequence ID" value="KAH7029817.1"/>
    <property type="molecule type" value="Genomic_DNA"/>
</dbReference>
<protein>
    <recommendedName>
        <fullName evidence="1">Heterokaryon incompatibility domain-containing protein</fullName>
    </recommendedName>
</protein>
<comment type="caution">
    <text evidence="2">The sequence shown here is derived from an EMBL/GenBank/DDBJ whole genome shotgun (WGS) entry which is preliminary data.</text>
</comment>
<dbReference type="PANTHER" id="PTHR33112:SF16">
    <property type="entry name" value="HETEROKARYON INCOMPATIBILITY DOMAIN-CONTAINING PROTEIN"/>
    <property type="match status" value="1"/>
</dbReference>
<dbReference type="InterPro" id="IPR010730">
    <property type="entry name" value="HET"/>
</dbReference>
<reference evidence="2" key="1">
    <citation type="journal article" date="2021" name="Nat. Commun.">
        <title>Genetic determinants of endophytism in the Arabidopsis root mycobiome.</title>
        <authorList>
            <person name="Mesny F."/>
            <person name="Miyauchi S."/>
            <person name="Thiergart T."/>
            <person name="Pickel B."/>
            <person name="Atanasova L."/>
            <person name="Karlsson M."/>
            <person name="Huettel B."/>
            <person name="Barry K.W."/>
            <person name="Haridas S."/>
            <person name="Chen C."/>
            <person name="Bauer D."/>
            <person name="Andreopoulos W."/>
            <person name="Pangilinan J."/>
            <person name="LaButti K."/>
            <person name="Riley R."/>
            <person name="Lipzen A."/>
            <person name="Clum A."/>
            <person name="Drula E."/>
            <person name="Henrissat B."/>
            <person name="Kohler A."/>
            <person name="Grigoriev I.V."/>
            <person name="Martin F.M."/>
            <person name="Hacquard S."/>
        </authorList>
    </citation>
    <scope>NUCLEOTIDE SEQUENCE</scope>
    <source>
        <strain evidence="2">MPI-CAGE-CH-0230</strain>
    </source>
</reference>
<evidence type="ECO:0000259" key="1">
    <source>
        <dbReference type="Pfam" id="PF06985"/>
    </source>
</evidence>
<proteinExistence type="predicted"/>
<sequence>MGIPLYIEKTGMEGKYDYEPCLPRTFREAIEICSALGIQHIWIDSLCIIQDDLGDWQAEAGRMDSVYANAALTIAASAAASIAEGCFVETESFGTRLSSYDPLAVRGGTSFIELNTRAWTLQEHVLSRRVLHCTSPELRWQCNSAYCIEAGIRPPEFMADGIIRTLPELLSSSDFCDAERGDIVMTAWRRWISSYSHRDVSVPLDRLAALSGIVQAITREVGYTHLLGCWAETLCTDLSWVASSTLFEDRQDPKTMIKGLPSWTWLSSSYPVDQHHENDMCPRIRETSDPWKDHTQLVATDIRWEGQPLVSALKRGHLDLRGPVLSLTFSGKRDPVVAPLDLMDDGTYHCGSESDTQPPGTYPCLVLQSREAEREIKSHVLAVMMLKPVDENNDVTRGASISEHKFNSNDGTQGNVLQCYRRVGFAWAHCEGGNIHDWPQQISTVIRLV</sequence>
<accession>A0A9P9BQ18</accession>
<keyword evidence="3" id="KW-1185">Reference proteome</keyword>
<dbReference type="Pfam" id="PF06985">
    <property type="entry name" value="HET"/>
    <property type="match status" value="1"/>
</dbReference>
<gene>
    <name evidence="2" type="ORF">B0I36DRAFT_385174</name>
</gene>
<dbReference type="Proteomes" id="UP000756346">
    <property type="component" value="Unassembled WGS sequence"/>
</dbReference>
<evidence type="ECO:0000313" key="3">
    <source>
        <dbReference type="Proteomes" id="UP000756346"/>
    </source>
</evidence>
<dbReference type="AlphaFoldDB" id="A0A9P9BQ18"/>